<evidence type="ECO:0000256" key="8">
    <source>
        <dbReference type="ARBA" id="ARBA00023055"/>
    </source>
</evidence>
<comment type="similarity">
    <text evidence="2">Belongs to the ATG9 family.</text>
</comment>
<evidence type="ECO:0000256" key="9">
    <source>
        <dbReference type="ARBA" id="ARBA00023136"/>
    </source>
</evidence>
<keyword evidence="6" id="KW-1133">Transmembrane helix</keyword>
<keyword evidence="8" id="KW-0445">Lipid transport</keyword>
<evidence type="ECO:0000313" key="10">
    <source>
        <dbReference type="EMBL" id="WJZ83087.1"/>
    </source>
</evidence>
<organism evidence="10 11">
    <name type="scientific">Vitis vinifera</name>
    <name type="common">Grape</name>
    <dbReference type="NCBI Taxonomy" id="29760"/>
    <lineage>
        <taxon>Eukaryota</taxon>
        <taxon>Viridiplantae</taxon>
        <taxon>Streptophyta</taxon>
        <taxon>Embryophyta</taxon>
        <taxon>Tracheophyta</taxon>
        <taxon>Spermatophyta</taxon>
        <taxon>Magnoliopsida</taxon>
        <taxon>eudicotyledons</taxon>
        <taxon>Gunneridae</taxon>
        <taxon>Pentapetalae</taxon>
        <taxon>rosids</taxon>
        <taxon>Vitales</taxon>
        <taxon>Vitaceae</taxon>
        <taxon>Viteae</taxon>
        <taxon>Vitis</taxon>
    </lineage>
</organism>
<dbReference type="Proteomes" id="UP001227230">
    <property type="component" value="Chromosome 2"/>
</dbReference>
<evidence type="ECO:0000256" key="7">
    <source>
        <dbReference type="ARBA" id="ARBA00023006"/>
    </source>
</evidence>
<proteinExistence type="inferred from homology"/>
<keyword evidence="9" id="KW-0472">Membrane</keyword>
<dbReference type="PANTHER" id="PTHR13038">
    <property type="entry name" value="APG9 AUTOPHAGY 9"/>
    <property type="match status" value="1"/>
</dbReference>
<keyword evidence="11" id="KW-1185">Reference proteome</keyword>
<reference evidence="10 11" key="1">
    <citation type="journal article" date="2023" name="Hortic Res">
        <title>The complete reference genome for grapevine (Vitis vinifera L.) genetics and breeding.</title>
        <authorList>
            <person name="Shi X."/>
            <person name="Cao S."/>
            <person name="Wang X."/>
            <person name="Huang S."/>
            <person name="Wang Y."/>
            <person name="Liu Z."/>
            <person name="Liu W."/>
            <person name="Leng X."/>
            <person name="Peng Y."/>
            <person name="Wang N."/>
            <person name="Wang Y."/>
            <person name="Ma Z."/>
            <person name="Xu X."/>
            <person name="Zhang F."/>
            <person name="Xue H."/>
            <person name="Zhong H."/>
            <person name="Wang Y."/>
            <person name="Zhang K."/>
            <person name="Velt A."/>
            <person name="Avia K."/>
            <person name="Holtgrawe D."/>
            <person name="Grimplet J."/>
            <person name="Matus J.T."/>
            <person name="Ware D."/>
            <person name="Wu X."/>
            <person name="Wang H."/>
            <person name="Liu C."/>
            <person name="Fang Y."/>
            <person name="Rustenholz C."/>
            <person name="Cheng Z."/>
            <person name="Xiao H."/>
            <person name="Zhou Y."/>
        </authorList>
    </citation>
    <scope>NUCLEOTIDE SEQUENCE [LARGE SCALE GENOMIC DNA]</scope>
    <source>
        <strain evidence="11">cv. Pinot noir / PN40024</strain>
        <tissue evidence="10">Leaf</tissue>
    </source>
</reference>
<keyword evidence="5" id="KW-0812">Transmembrane</keyword>
<evidence type="ECO:0000256" key="4">
    <source>
        <dbReference type="ARBA" id="ARBA00022448"/>
    </source>
</evidence>
<keyword evidence="7" id="KW-0072">Autophagy</keyword>
<dbReference type="InterPro" id="IPR007241">
    <property type="entry name" value="Autophagy-rel_prot_9"/>
</dbReference>
<gene>
    <name evidence="10" type="ORF">VitviT2T_002797</name>
</gene>
<dbReference type="PANTHER" id="PTHR13038:SF10">
    <property type="entry name" value="AUTOPHAGY-RELATED PROTEIN 9"/>
    <property type="match status" value="1"/>
</dbReference>
<accession>A0ABY9BKK0</accession>
<evidence type="ECO:0000313" key="11">
    <source>
        <dbReference type="Proteomes" id="UP001227230"/>
    </source>
</evidence>
<evidence type="ECO:0000256" key="1">
    <source>
        <dbReference type="ARBA" id="ARBA00004511"/>
    </source>
</evidence>
<evidence type="ECO:0000256" key="3">
    <source>
        <dbReference type="ARBA" id="ARBA00018074"/>
    </source>
</evidence>
<sequence length="98" mass="11537">MRLIRKENYLIGVFHKRVLAFPISRHIFGGNLFWYAAVFRTITAIRGAAVTDELLILDPKETRSLVVQHTYYLPKDGMERKILSWLEWNLKPCFSILE</sequence>
<evidence type="ECO:0000256" key="5">
    <source>
        <dbReference type="ARBA" id="ARBA00022692"/>
    </source>
</evidence>
<comment type="subcellular location">
    <subcellularLocation>
        <location evidence="1">Preautophagosomal structure membrane</location>
        <topology evidence="1">Multi-pass membrane protein</topology>
    </subcellularLocation>
</comment>
<dbReference type="EMBL" id="CP126649">
    <property type="protein sequence ID" value="WJZ83087.1"/>
    <property type="molecule type" value="Genomic_DNA"/>
</dbReference>
<name>A0ABY9BKK0_VITVI</name>
<evidence type="ECO:0000256" key="6">
    <source>
        <dbReference type="ARBA" id="ARBA00022989"/>
    </source>
</evidence>
<evidence type="ECO:0000256" key="2">
    <source>
        <dbReference type="ARBA" id="ARBA00006185"/>
    </source>
</evidence>
<protein>
    <recommendedName>
        <fullName evidence="3">Autophagy-related protein 9</fullName>
    </recommendedName>
</protein>
<keyword evidence="4" id="KW-0813">Transport</keyword>